<organism evidence="1 2">
    <name type="scientific">Kingella potus</name>
    <dbReference type="NCBI Taxonomy" id="265175"/>
    <lineage>
        <taxon>Bacteria</taxon>
        <taxon>Pseudomonadati</taxon>
        <taxon>Pseudomonadota</taxon>
        <taxon>Betaproteobacteria</taxon>
        <taxon>Neisseriales</taxon>
        <taxon>Neisseriaceae</taxon>
        <taxon>Kingella</taxon>
    </lineage>
</organism>
<protein>
    <submittedName>
        <fullName evidence="1">Uncharacterized protein</fullName>
    </submittedName>
</protein>
<reference evidence="1 2" key="1">
    <citation type="submission" date="2018-06" db="EMBL/GenBank/DDBJ databases">
        <authorList>
            <consortium name="Pathogen Informatics"/>
            <person name="Doyle S."/>
        </authorList>
    </citation>
    <scope>NUCLEOTIDE SEQUENCE [LARGE SCALE GENOMIC DNA]</scope>
    <source>
        <strain evidence="1 2">NCTC13336</strain>
    </source>
</reference>
<gene>
    <name evidence="1" type="ORF">NCTC13336_01411</name>
</gene>
<dbReference type="EMBL" id="UGJJ01000002">
    <property type="protein sequence ID" value="STR02535.1"/>
    <property type="molecule type" value="Genomic_DNA"/>
</dbReference>
<proteinExistence type="predicted"/>
<evidence type="ECO:0000313" key="1">
    <source>
        <dbReference type="EMBL" id="STR02535.1"/>
    </source>
</evidence>
<dbReference type="AlphaFoldDB" id="A0A377R4R3"/>
<keyword evidence="2" id="KW-1185">Reference proteome</keyword>
<evidence type="ECO:0000313" key="2">
    <source>
        <dbReference type="Proteomes" id="UP000254293"/>
    </source>
</evidence>
<dbReference type="Proteomes" id="UP000254293">
    <property type="component" value="Unassembled WGS sequence"/>
</dbReference>
<sequence>MRGAEFSDGHSLCLGGACVAAQHPAQSRVGGAALSSAGVCFAHACVLAEYRTAVFPQHGFQTACADGRLPVPRGGITMRFGKLCLSLPNSKADFSFGGERGRAGRDSTRMAGRPSEKADWDCCKTSVCGCGLGCGSAAGGTIRQAAHHAQICRSWGGVKALYLAWPGRHLSEPLPRGGRCAGSGFGLPMRQGKQG</sequence>
<name>A0A377R4R3_9NEIS</name>
<accession>A0A377R4R3</accession>